<name>A0AAV7KU75_PLEWA</name>
<evidence type="ECO:0000313" key="3">
    <source>
        <dbReference type="Proteomes" id="UP001066276"/>
    </source>
</evidence>
<dbReference type="Proteomes" id="UP001066276">
    <property type="component" value="Chromosome 12"/>
</dbReference>
<proteinExistence type="predicted"/>
<feature type="compositionally biased region" description="Basic and acidic residues" evidence="1">
    <location>
        <begin position="84"/>
        <end position="94"/>
    </location>
</feature>
<reference evidence="2" key="1">
    <citation type="journal article" date="2022" name="bioRxiv">
        <title>Sequencing and chromosome-scale assembly of the giantPleurodeles waltlgenome.</title>
        <authorList>
            <person name="Brown T."/>
            <person name="Elewa A."/>
            <person name="Iarovenko S."/>
            <person name="Subramanian E."/>
            <person name="Araus A.J."/>
            <person name="Petzold A."/>
            <person name="Susuki M."/>
            <person name="Suzuki K.-i.T."/>
            <person name="Hayashi T."/>
            <person name="Toyoda A."/>
            <person name="Oliveira C."/>
            <person name="Osipova E."/>
            <person name="Leigh N.D."/>
            <person name="Simon A."/>
            <person name="Yun M.H."/>
        </authorList>
    </citation>
    <scope>NUCLEOTIDE SEQUENCE</scope>
    <source>
        <strain evidence="2">20211129_DDA</strain>
        <tissue evidence="2">Liver</tissue>
    </source>
</reference>
<sequence>MAATNLQGTNAKVGGVFEPVPNEQGEEFSPGGEEVYVPECQTGESEQTPGGRQRCEERVNNPGEEPEREKIGRRDGPNRPATLWEERGPGKVRS</sequence>
<evidence type="ECO:0000256" key="1">
    <source>
        <dbReference type="SAM" id="MobiDB-lite"/>
    </source>
</evidence>
<feature type="compositionally biased region" description="Polar residues" evidence="1">
    <location>
        <begin position="1"/>
        <end position="10"/>
    </location>
</feature>
<feature type="region of interest" description="Disordered" evidence="1">
    <location>
        <begin position="1"/>
        <end position="94"/>
    </location>
</feature>
<gene>
    <name evidence="2" type="ORF">NDU88_003191</name>
</gene>
<feature type="compositionally biased region" description="Basic and acidic residues" evidence="1">
    <location>
        <begin position="53"/>
        <end position="77"/>
    </location>
</feature>
<keyword evidence="3" id="KW-1185">Reference proteome</keyword>
<comment type="caution">
    <text evidence="2">The sequence shown here is derived from an EMBL/GenBank/DDBJ whole genome shotgun (WGS) entry which is preliminary data.</text>
</comment>
<protein>
    <submittedName>
        <fullName evidence="2">Uncharacterized protein</fullName>
    </submittedName>
</protein>
<organism evidence="2 3">
    <name type="scientific">Pleurodeles waltl</name>
    <name type="common">Iberian ribbed newt</name>
    <dbReference type="NCBI Taxonomy" id="8319"/>
    <lineage>
        <taxon>Eukaryota</taxon>
        <taxon>Metazoa</taxon>
        <taxon>Chordata</taxon>
        <taxon>Craniata</taxon>
        <taxon>Vertebrata</taxon>
        <taxon>Euteleostomi</taxon>
        <taxon>Amphibia</taxon>
        <taxon>Batrachia</taxon>
        <taxon>Caudata</taxon>
        <taxon>Salamandroidea</taxon>
        <taxon>Salamandridae</taxon>
        <taxon>Pleurodelinae</taxon>
        <taxon>Pleurodeles</taxon>
    </lineage>
</organism>
<evidence type="ECO:0000313" key="2">
    <source>
        <dbReference type="EMBL" id="KAJ1083031.1"/>
    </source>
</evidence>
<dbReference type="EMBL" id="JANPWB010000016">
    <property type="protein sequence ID" value="KAJ1083031.1"/>
    <property type="molecule type" value="Genomic_DNA"/>
</dbReference>
<dbReference type="AlphaFoldDB" id="A0AAV7KU75"/>
<accession>A0AAV7KU75</accession>